<dbReference type="Proteomes" id="UP000789525">
    <property type="component" value="Unassembled WGS sequence"/>
</dbReference>
<keyword evidence="2" id="KW-1185">Reference proteome</keyword>
<proteinExistence type="predicted"/>
<protein>
    <submittedName>
        <fullName evidence="1">6234_t:CDS:1</fullName>
    </submittedName>
</protein>
<name>A0ACA9JV09_9GLOM</name>
<dbReference type="EMBL" id="CAJVPT010000019">
    <property type="protein sequence ID" value="CAG8437654.1"/>
    <property type="molecule type" value="Genomic_DNA"/>
</dbReference>
<reference evidence="1" key="1">
    <citation type="submission" date="2021-06" db="EMBL/GenBank/DDBJ databases">
        <authorList>
            <person name="Kallberg Y."/>
            <person name="Tangrot J."/>
            <person name="Rosling A."/>
        </authorList>
    </citation>
    <scope>NUCLEOTIDE SEQUENCE</scope>
    <source>
        <strain evidence="1">CL356</strain>
    </source>
</reference>
<sequence length="586" mass="67407">MSESNLNSFIPVTAVAKKIATSKLAQETQRLFFHQLQSQKESKDAFADYVVVIRTKAFGKLPAAEKEVYKVKLEDTCRKILTRLNLAGLKYEARRGAADLIFIFVLCPAERLKEELDRSRVHDWLVGVRIRDIDDDSSGSYLALTDAERLRLVHDIITNSRQDNGAGINPGLEDFELVESLLPLHDHNYNERGMQGCQSHNWRIDSILPTMEALGEESYCGTCNTPVQLNSVIYLPTIVYCALVPALNIFYIQIAKKLNEYENYETESSYEFNLTQKIFVANFLIGNLSIFFIGWIYIPFNEDIGYFFQSLFELFGLSLTIKSVGPERLVTELKYFILTAQVISLFTEVILPYLLRFGSLGMNKIKKEANNDGGKDEDESAFLKRVMREVNLPVYDVYEDYVEMVSQYGYVSLFSVIWPLTPVFAFINNLIELRSDAIKLCVHTRRPIPSRADSIGPWLDNLAFITWLSSITNPSIIYLYHSDTKGFTSTSGVIFTVVLVWFSEHIFDAVRYIVQQMLRAFPSEADDLVQREEYELKKRWLEKAGVSTMLPPDHELQEKKEGNGKWFRNEDLEEVLREILQEFKEE</sequence>
<evidence type="ECO:0000313" key="1">
    <source>
        <dbReference type="EMBL" id="CAG8437654.1"/>
    </source>
</evidence>
<evidence type="ECO:0000313" key="2">
    <source>
        <dbReference type="Proteomes" id="UP000789525"/>
    </source>
</evidence>
<gene>
    <name evidence="1" type="ORF">ACOLOM_LOCUS25</name>
</gene>
<comment type="caution">
    <text evidence="1">The sequence shown here is derived from an EMBL/GenBank/DDBJ whole genome shotgun (WGS) entry which is preliminary data.</text>
</comment>
<accession>A0ACA9JV09</accession>
<organism evidence="1 2">
    <name type="scientific">Acaulospora colombiana</name>
    <dbReference type="NCBI Taxonomy" id="27376"/>
    <lineage>
        <taxon>Eukaryota</taxon>
        <taxon>Fungi</taxon>
        <taxon>Fungi incertae sedis</taxon>
        <taxon>Mucoromycota</taxon>
        <taxon>Glomeromycotina</taxon>
        <taxon>Glomeromycetes</taxon>
        <taxon>Diversisporales</taxon>
        <taxon>Acaulosporaceae</taxon>
        <taxon>Acaulospora</taxon>
    </lineage>
</organism>